<dbReference type="InterPro" id="IPR000297">
    <property type="entry name" value="PPIase_PpiC"/>
</dbReference>
<dbReference type="GO" id="GO:0005886">
    <property type="term" value="C:plasma membrane"/>
    <property type="evidence" value="ECO:0007669"/>
    <property type="project" value="UniProtKB-SubCell"/>
</dbReference>
<reference evidence="12" key="1">
    <citation type="submission" date="2017-06" db="EMBL/GenBank/DDBJ databases">
        <title>Genome sequencing of pathogenic and non-pathogenic strains within Bisgaard taxon 40.</title>
        <authorList>
            <person name="Ladner J.T."/>
            <person name="Lovett S.P."/>
            <person name="Koroleva G."/>
            <person name="Lorch J.M."/>
        </authorList>
    </citation>
    <scope>NUCLEOTIDE SEQUENCE</scope>
    <source>
        <strain evidence="12">27576-1-I1</strain>
    </source>
</reference>
<dbReference type="InterPro" id="IPR023058">
    <property type="entry name" value="PPIase_PpiC_CS"/>
</dbReference>
<dbReference type="Gene3D" id="1.10.4030.10">
    <property type="entry name" value="Porin chaperone SurA, peptide-binding domain"/>
    <property type="match status" value="1"/>
</dbReference>
<evidence type="ECO:0000256" key="7">
    <source>
        <dbReference type="ARBA" id="ARBA00023186"/>
    </source>
</evidence>
<keyword evidence="4" id="KW-0812">Transmembrane</keyword>
<evidence type="ECO:0000256" key="1">
    <source>
        <dbReference type="ARBA" id="ARBA00004382"/>
    </source>
</evidence>
<keyword evidence="2" id="KW-1003">Cell membrane</keyword>
<dbReference type="SUPFAM" id="SSF109998">
    <property type="entry name" value="Triger factor/SurA peptide-binding domain-like"/>
    <property type="match status" value="1"/>
</dbReference>
<dbReference type="PROSITE" id="PS50198">
    <property type="entry name" value="PPIC_PPIASE_2"/>
    <property type="match status" value="1"/>
</dbReference>
<keyword evidence="3" id="KW-0997">Cell inner membrane</keyword>
<keyword evidence="13" id="KW-1185">Reference proteome</keyword>
<evidence type="ECO:0000313" key="13">
    <source>
        <dbReference type="Proteomes" id="UP000955338"/>
    </source>
</evidence>
<name>A0A8D4LNU3_9PAST</name>
<feature type="domain" description="PpiC" evidence="11">
    <location>
        <begin position="268"/>
        <end position="358"/>
    </location>
</feature>
<gene>
    <name evidence="12" type="ORF">CEP48_03775</name>
</gene>
<evidence type="ECO:0000256" key="3">
    <source>
        <dbReference type="ARBA" id="ARBA00022519"/>
    </source>
</evidence>
<protein>
    <recommendedName>
        <fullName evidence="9">Periplasmic chaperone PpiD</fullName>
    </recommendedName>
    <alternativeName>
        <fullName evidence="10">Periplasmic folding chaperone</fullName>
    </alternativeName>
</protein>
<dbReference type="GO" id="GO:0003755">
    <property type="term" value="F:peptidyl-prolyl cis-trans isomerase activity"/>
    <property type="evidence" value="ECO:0007669"/>
    <property type="project" value="InterPro"/>
</dbReference>
<dbReference type="NCBIfam" id="NF008054">
    <property type="entry name" value="PRK10788.1"/>
    <property type="match status" value="1"/>
</dbReference>
<evidence type="ECO:0000256" key="4">
    <source>
        <dbReference type="ARBA" id="ARBA00022692"/>
    </source>
</evidence>
<dbReference type="Pfam" id="PF13624">
    <property type="entry name" value="SurA_N_3"/>
    <property type="match status" value="1"/>
</dbReference>
<dbReference type="PROSITE" id="PS01096">
    <property type="entry name" value="PPIC_PPIASE_1"/>
    <property type="match status" value="1"/>
</dbReference>
<dbReference type="PANTHER" id="PTHR47529:SF1">
    <property type="entry name" value="PERIPLASMIC CHAPERONE PPID"/>
    <property type="match status" value="1"/>
</dbReference>
<proteinExistence type="inferred from homology"/>
<comment type="subcellular location">
    <subcellularLocation>
        <location evidence="1">Cell inner membrane</location>
        <topology evidence="1">Single-pass type II membrane protein</topology>
        <orientation evidence="1">Periplasmic side</orientation>
    </subcellularLocation>
</comment>
<dbReference type="Pfam" id="PF00639">
    <property type="entry name" value="Rotamase"/>
    <property type="match status" value="1"/>
</dbReference>
<dbReference type="RefSeq" id="WP_261920877.1">
    <property type="nucleotide sequence ID" value="NZ_CP022011.1"/>
</dbReference>
<organism evidence="12 13">
    <name type="scientific">Mergibacter septicus</name>
    <dbReference type="NCBI Taxonomy" id="221402"/>
    <lineage>
        <taxon>Bacteria</taxon>
        <taxon>Pseudomonadati</taxon>
        <taxon>Pseudomonadota</taxon>
        <taxon>Gammaproteobacteria</taxon>
        <taxon>Pasteurellales</taxon>
        <taxon>Pasteurellaceae</taxon>
        <taxon>Mergibacter</taxon>
    </lineage>
</organism>
<comment type="similarity">
    <text evidence="8">Belongs to the PpiD chaperone family.</text>
</comment>
<keyword evidence="12" id="KW-0413">Isomerase</keyword>
<evidence type="ECO:0000256" key="9">
    <source>
        <dbReference type="ARBA" id="ARBA00040743"/>
    </source>
</evidence>
<dbReference type="Gene3D" id="3.10.50.40">
    <property type="match status" value="1"/>
</dbReference>
<sequence>MMEKLHGHSNGIVWKIIMGVVTVSFVLSGVGGYLISRQNTSAASVNGTEISQRSFLQEYQQQYQQLASQMGAQFANVADSPEFVTGLRQSVINRMIDQELLRQYATELKLGVSDEQIKVAIVSSPIFQVDGKFSNERYQRLLQGNRIQPDQYAGLVRQDLITNQLNSSLLLSDFITPKQIDELVKLLYQKRSVRLATLPLTEALAQQSVSQQEIENYYNSHRSAFAVPELVKVQYIDLNEKDIAKNIQVTDVEAAQYYQDNQSQYLGSSEQHLAHIQVNNLDEADKLYQQLKSGANFAELAKKYSIDSPSAVNGGDLSWVVPGEMPKAFEQAADKTAVGEYSEPVKVGDSYHIIEVLDRHQGKILPFDQVKEQIIKTIRQERGLEAFFKVQKAVADKAFEDQSSLEAAAKVADLSVQETGYFSQNDVPSSLNYPNLISQIFSSDLIQGGENSTTITVGENHSIVVRVVDHKEATTQTLEQVKTQIEKLLQHEKAVKVEQEKAMELVKKLETGDQTAVNFNQTLQVIYAQGNDPALDQTIFAMPLPKNGKPSYAIAQNAQGEVVIIALDKVVDGTIGVQQQQELVSQLQLLKAQDLQETLLKVLREQAKIEINQSFINQNQ</sequence>
<dbReference type="InterPro" id="IPR027304">
    <property type="entry name" value="Trigger_fact/SurA_dom_sf"/>
</dbReference>
<keyword evidence="5" id="KW-1133">Transmembrane helix</keyword>
<evidence type="ECO:0000256" key="8">
    <source>
        <dbReference type="ARBA" id="ARBA00038408"/>
    </source>
</evidence>
<dbReference type="InterPro" id="IPR052029">
    <property type="entry name" value="PpiD_chaperone"/>
</dbReference>
<dbReference type="InterPro" id="IPR046357">
    <property type="entry name" value="PPIase_dom_sf"/>
</dbReference>
<evidence type="ECO:0000256" key="10">
    <source>
        <dbReference type="ARBA" id="ARBA00042775"/>
    </source>
</evidence>
<dbReference type="Proteomes" id="UP000955338">
    <property type="component" value="Chromosome"/>
</dbReference>
<dbReference type="AlphaFoldDB" id="A0A8D4LNU3"/>
<dbReference type="SUPFAM" id="SSF54534">
    <property type="entry name" value="FKBP-like"/>
    <property type="match status" value="1"/>
</dbReference>
<keyword evidence="7" id="KW-0143">Chaperone</keyword>
<accession>A0A8D4LNU3</accession>
<dbReference type="PANTHER" id="PTHR47529">
    <property type="entry name" value="PEPTIDYL-PROLYL CIS-TRANS ISOMERASE D"/>
    <property type="match status" value="1"/>
</dbReference>
<evidence type="ECO:0000256" key="5">
    <source>
        <dbReference type="ARBA" id="ARBA00022989"/>
    </source>
</evidence>
<evidence type="ECO:0000259" key="11">
    <source>
        <dbReference type="PROSITE" id="PS50198"/>
    </source>
</evidence>
<evidence type="ECO:0000313" key="12">
    <source>
        <dbReference type="EMBL" id="QDJ14590.1"/>
    </source>
</evidence>
<evidence type="ECO:0000256" key="2">
    <source>
        <dbReference type="ARBA" id="ARBA00022475"/>
    </source>
</evidence>
<keyword evidence="6" id="KW-0472">Membrane</keyword>
<dbReference type="EMBL" id="CP022011">
    <property type="protein sequence ID" value="QDJ14590.1"/>
    <property type="molecule type" value="Genomic_DNA"/>
</dbReference>
<evidence type="ECO:0000256" key="6">
    <source>
        <dbReference type="ARBA" id="ARBA00023136"/>
    </source>
</evidence>